<keyword evidence="1" id="KW-0812">Transmembrane</keyword>
<feature type="transmembrane region" description="Helical" evidence="1">
    <location>
        <begin position="12"/>
        <end position="29"/>
    </location>
</feature>
<dbReference type="EMBL" id="CP056072">
    <property type="protein sequence ID" value="UVC50085.1"/>
    <property type="molecule type" value="Genomic_DNA"/>
</dbReference>
<accession>A0A976XK12</accession>
<dbReference type="InterPro" id="IPR003123">
    <property type="entry name" value="VPS9"/>
</dbReference>
<evidence type="ECO:0000313" key="4">
    <source>
        <dbReference type="Proteomes" id="UP000244811"/>
    </source>
</evidence>
<evidence type="ECO:0000313" key="3">
    <source>
        <dbReference type="EMBL" id="UVC50085.1"/>
    </source>
</evidence>
<name>A0A976XK12_THEOR</name>
<gene>
    <name evidence="3" type="ORF">MACK_003950</name>
</gene>
<keyword evidence="1" id="KW-0472">Membrane</keyword>
<keyword evidence="1" id="KW-1133">Transmembrane helix</keyword>
<feature type="domain" description="VPS9" evidence="2">
    <location>
        <begin position="1"/>
        <end position="68"/>
    </location>
</feature>
<protein>
    <recommendedName>
        <fullName evidence="2">VPS9 domain-containing protein</fullName>
    </recommendedName>
</protein>
<reference evidence="3" key="1">
    <citation type="submission" date="2022-07" db="EMBL/GenBank/DDBJ databases">
        <title>Evaluation of T. orientalis genome assembly methods using nanopore sequencing and analysis of variation between genomes.</title>
        <authorList>
            <person name="Yam J."/>
            <person name="Micallef M.L."/>
            <person name="Liu M."/>
            <person name="Djordjevic S.P."/>
            <person name="Bogema D.R."/>
            <person name="Jenkins C."/>
        </authorList>
    </citation>
    <scope>NUCLEOTIDE SEQUENCE</scope>
    <source>
        <strain evidence="3">Goon Nure</strain>
    </source>
</reference>
<dbReference type="PROSITE" id="PS51205">
    <property type="entry name" value="VPS9"/>
    <property type="match status" value="1"/>
</dbReference>
<evidence type="ECO:0000256" key="1">
    <source>
        <dbReference type="SAM" id="Phobius"/>
    </source>
</evidence>
<sequence>MYILNTHINDDIISVLVYFLLVAAYLYYFKTIIAFMIDLFTIISVLRMDNKLGYIVRSLSCVLNIFRL</sequence>
<dbReference type="Proteomes" id="UP000244811">
    <property type="component" value="Chromosome 4"/>
</dbReference>
<organism evidence="3 4">
    <name type="scientific">Theileria orientalis</name>
    <dbReference type="NCBI Taxonomy" id="68886"/>
    <lineage>
        <taxon>Eukaryota</taxon>
        <taxon>Sar</taxon>
        <taxon>Alveolata</taxon>
        <taxon>Apicomplexa</taxon>
        <taxon>Aconoidasida</taxon>
        <taxon>Piroplasmida</taxon>
        <taxon>Theileriidae</taxon>
        <taxon>Theileria</taxon>
    </lineage>
</organism>
<evidence type="ECO:0000259" key="2">
    <source>
        <dbReference type="PROSITE" id="PS51205"/>
    </source>
</evidence>
<dbReference type="AlphaFoldDB" id="A0A976XK12"/>
<proteinExistence type="predicted"/>